<gene>
    <name evidence="2" type="ORF">WAB15_38110</name>
</gene>
<evidence type="ECO:0000256" key="1">
    <source>
        <dbReference type="SAM" id="MobiDB-lite"/>
    </source>
</evidence>
<feature type="region of interest" description="Disordered" evidence="1">
    <location>
        <begin position="1"/>
        <end position="22"/>
    </location>
</feature>
<evidence type="ECO:0000313" key="3">
    <source>
        <dbReference type="Proteomes" id="UP001626628"/>
    </source>
</evidence>
<sequence length="89" mass="9268">MEETAAFEPALEPGASDACHRPLPVAGETQAEEAIALETGKSETQQVSCLLPQALMFLGAVADRCEKEVAEAEQGLEGGKGLIDAEGVR</sequence>
<keyword evidence="3" id="KW-1185">Reference proteome</keyword>
<evidence type="ECO:0000313" key="2">
    <source>
        <dbReference type="EMBL" id="WXK81360.1"/>
    </source>
</evidence>
<accession>A0ABZ2QYB4</accession>
<proteinExistence type="predicted"/>
<protein>
    <submittedName>
        <fullName evidence="2">Uncharacterized protein</fullName>
    </submittedName>
</protein>
<organism evidence="2 3">
    <name type="scientific">Streptomyces sirii</name>
    <dbReference type="NCBI Taxonomy" id="3127701"/>
    <lineage>
        <taxon>Bacteria</taxon>
        <taxon>Bacillati</taxon>
        <taxon>Actinomycetota</taxon>
        <taxon>Actinomycetes</taxon>
        <taxon>Kitasatosporales</taxon>
        <taxon>Streptomycetaceae</taxon>
        <taxon>Streptomyces</taxon>
    </lineage>
</organism>
<dbReference type="Proteomes" id="UP001626628">
    <property type="component" value="Chromosome"/>
</dbReference>
<dbReference type="EMBL" id="CP147982">
    <property type="protein sequence ID" value="WXK81360.1"/>
    <property type="molecule type" value="Genomic_DNA"/>
</dbReference>
<dbReference type="RefSeq" id="WP_407289121.1">
    <property type="nucleotide sequence ID" value="NZ_CP147982.1"/>
</dbReference>
<name>A0ABZ2QYB4_9ACTN</name>
<reference evidence="2 3" key="1">
    <citation type="submission" date="2024-03" db="EMBL/GenBank/DDBJ databases">
        <title>The complete genome of Streptomyces sirii sp.nov.</title>
        <authorList>
            <person name="Zakalyukina Y.V."/>
            <person name="Belik A.R."/>
            <person name="Biryukov M.V."/>
            <person name="Baturina O.A."/>
            <person name="Kabilov M.R."/>
        </authorList>
    </citation>
    <scope>NUCLEOTIDE SEQUENCE [LARGE SCALE GENOMIC DNA]</scope>
    <source>
        <strain evidence="2 3">BP-8</strain>
    </source>
</reference>